<reference evidence="1" key="1">
    <citation type="submission" date="2019-04" db="EMBL/GenBank/DDBJ databases">
        <title>Friends and foes A comparative genomics studyof 23 Aspergillus species from section Flavi.</title>
        <authorList>
            <consortium name="DOE Joint Genome Institute"/>
            <person name="Kjaerbolling I."/>
            <person name="Vesth T."/>
            <person name="Frisvad J.C."/>
            <person name="Nybo J.L."/>
            <person name="Theobald S."/>
            <person name="Kildgaard S."/>
            <person name="Isbrandt T."/>
            <person name="Kuo A."/>
            <person name="Sato A."/>
            <person name="Lyhne E.K."/>
            <person name="Kogle M.E."/>
            <person name="Wiebenga A."/>
            <person name="Kun R.S."/>
            <person name="Lubbers R.J."/>
            <person name="Makela M.R."/>
            <person name="Barry K."/>
            <person name="Chovatia M."/>
            <person name="Clum A."/>
            <person name="Daum C."/>
            <person name="Haridas S."/>
            <person name="He G."/>
            <person name="LaButti K."/>
            <person name="Lipzen A."/>
            <person name="Mondo S."/>
            <person name="Riley R."/>
            <person name="Salamov A."/>
            <person name="Simmons B.A."/>
            <person name="Magnuson J.K."/>
            <person name="Henrissat B."/>
            <person name="Mortensen U.H."/>
            <person name="Larsen T.O."/>
            <person name="Devries R.P."/>
            <person name="Grigoriev I.V."/>
            <person name="Machida M."/>
            <person name="Baker S.E."/>
            <person name="Andersen M.R."/>
        </authorList>
    </citation>
    <scope>NUCLEOTIDE SEQUENCE [LARGE SCALE GENOMIC DNA]</scope>
    <source>
        <strain evidence="1">IBT 14317</strain>
    </source>
</reference>
<dbReference type="EMBL" id="ML735217">
    <property type="protein sequence ID" value="KAE8395828.1"/>
    <property type="molecule type" value="Genomic_DNA"/>
</dbReference>
<proteinExistence type="predicted"/>
<gene>
    <name evidence="1" type="ORF">BDV23DRAFT_144887</name>
</gene>
<dbReference type="Proteomes" id="UP000326877">
    <property type="component" value="Unassembled WGS sequence"/>
</dbReference>
<evidence type="ECO:0000313" key="1">
    <source>
        <dbReference type="EMBL" id="KAE8395828.1"/>
    </source>
</evidence>
<organism evidence="1">
    <name type="scientific">Petromyces alliaceus</name>
    <name type="common">Aspergillus alliaceus</name>
    <dbReference type="NCBI Taxonomy" id="209559"/>
    <lineage>
        <taxon>Eukaryota</taxon>
        <taxon>Fungi</taxon>
        <taxon>Dikarya</taxon>
        <taxon>Ascomycota</taxon>
        <taxon>Pezizomycotina</taxon>
        <taxon>Eurotiomycetes</taxon>
        <taxon>Eurotiomycetidae</taxon>
        <taxon>Eurotiales</taxon>
        <taxon>Aspergillaceae</taxon>
        <taxon>Aspergillus</taxon>
        <taxon>Aspergillus subgen. Circumdati</taxon>
    </lineage>
</organism>
<name>A0A5N7CQ71_PETAA</name>
<protein>
    <submittedName>
        <fullName evidence="1">Uncharacterized protein</fullName>
    </submittedName>
</protein>
<dbReference type="AlphaFoldDB" id="A0A5N7CQ71"/>
<sequence length="96" mass="10497">MMYTVRICHNTILHRQGCKANVYRASEAFFGSSARQCQPDGSKWRISATRNLITLWPGIRISYIPPNCVSGGWTLVSCGVRASIACVSGFGEGSKI</sequence>
<accession>A0A5N7CQ71</accession>